<evidence type="ECO:0000256" key="15">
    <source>
        <dbReference type="ARBA" id="ARBA00041500"/>
    </source>
</evidence>
<dbReference type="FunFam" id="1.10.510.10:FF:000251">
    <property type="entry name" value="eukaryotic translation initiation factor 2-alpha kinase 3"/>
    <property type="match status" value="1"/>
</dbReference>
<dbReference type="GO" id="GO:0004694">
    <property type="term" value="F:eukaryotic translation initiation factor 2alpha kinase activity"/>
    <property type="evidence" value="ECO:0007669"/>
    <property type="project" value="TreeGrafter"/>
</dbReference>
<evidence type="ECO:0000256" key="11">
    <source>
        <dbReference type="ARBA" id="ARBA00023016"/>
    </source>
</evidence>
<keyword evidence="12" id="KW-0325">Glycoprotein</keyword>
<dbReference type="EMBL" id="VTPC01090570">
    <property type="protein sequence ID" value="KAF2883027.1"/>
    <property type="molecule type" value="Genomic_DNA"/>
</dbReference>
<evidence type="ECO:0000313" key="21">
    <source>
        <dbReference type="Proteomes" id="UP000801492"/>
    </source>
</evidence>
<keyword evidence="7" id="KW-0418">Kinase</keyword>
<dbReference type="Proteomes" id="UP000801492">
    <property type="component" value="Unassembled WGS sequence"/>
</dbReference>
<dbReference type="EC" id="2.7.11.1" evidence="2"/>
<evidence type="ECO:0000256" key="13">
    <source>
        <dbReference type="ARBA" id="ARBA00023230"/>
    </source>
</evidence>
<keyword evidence="10" id="KW-0810">Translation regulation</keyword>
<dbReference type="SUPFAM" id="SSF50998">
    <property type="entry name" value="Quinoprotein alcohol dehydrogenase-like"/>
    <property type="match status" value="1"/>
</dbReference>
<dbReference type="AlphaFoldDB" id="A0A8K0CF72"/>
<dbReference type="PROSITE" id="PS00108">
    <property type="entry name" value="PROTEIN_KINASE_ST"/>
    <property type="match status" value="1"/>
</dbReference>
<evidence type="ECO:0000256" key="1">
    <source>
        <dbReference type="ARBA" id="ARBA00004115"/>
    </source>
</evidence>
<evidence type="ECO:0000256" key="16">
    <source>
        <dbReference type="PROSITE-ProRule" id="PRU10141"/>
    </source>
</evidence>
<comment type="subcellular location">
    <subcellularLocation>
        <location evidence="1">Endoplasmic reticulum membrane</location>
        <topology evidence="1">Single-pass type I membrane protein</topology>
    </subcellularLocation>
</comment>
<evidence type="ECO:0000256" key="7">
    <source>
        <dbReference type="ARBA" id="ARBA00022777"/>
    </source>
</evidence>
<keyword evidence="9 16" id="KW-0067">ATP-binding</keyword>
<keyword evidence="13" id="KW-0834">Unfolded protein response</keyword>
<dbReference type="PANTHER" id="PTHR11042">
    <property type="entry name" value="EUKARYOTIC TRANSLATION INITIATION FACTOR 2-ALPHA KINASE EIF2-ALPHA KINASE -RELATED"/>
    <property type="match status" value="1"/>
</dbReference>
<proteinExistence type="inferred from homology"/>
<dbReference type="SMART" id="SM00564">
    <property type="entry name" value="PQQ"/>
    <property type="match status" value="2"/>
</dbReference>
<dbReference type="Gene3D" id="1.10.510.10">
    <property type="entry name" value="Transferase(Phosphotransferase) domain 1"/>
    <property type="match status" value="1"/>
</dbReference>
<evidence type="ECO:0000256" key="9">
    <source>
        <dbReference type="ARBA" id="ARBA00022840"/>
    </source>
</evidence>
<dbReference type="OrthoDB" id="341578at2759"/>
<sequence>MTTIHSHNFLCCALIFTFYILINCQDVAKLPYCNEKVKQTELIFVSTLDGLFSALTPTGDVSWQIETGPGPLLTSNIHKLELTNNGQWLRIIPSLSGSLYKFDGTTIDPIPLSADSLLTSSFRYSDDLVIAGGREVRTYGVLLNSGKHVYECALGGCKNITDYSDEFDDIVIIERKTHTVHAVEPRTGSERWNFSVGEHNVKIPYINCIDMDLKNANFNISVVVPEGLLVARNSEKIPEILWEHKFETPIVAVWRWNGRELKTVNLFNSVVTHTKSNSNTPSIYVGMHNKQLYVHESSTMQNILQLKQDLNERHSVVESKSLTQIPWKPIPATSMSTNVVSEETDDSTALSVLYASEYVNGNGYYLYTQEKPVCENNSTNTISFQKLNTESSWHRWKEAFAIALTTVIICNIAYNYGFLGFNRRKKSEEDKDILPRSSQNVIYDHSNSHSESSDTIFTSRYFAEFEPIDCLGKGGFGVVFRARKKFDECDYAIKRITLSNKPAVRDRMMREVKALAKLDHSNIVRYYNAWLESPPHDWHEQHDKQWLIEPTTSYLDKSASTKSALKRSLSLAIDMESDSPSFPKDSGYKHDNQESSSIVFENSSTTATSLQASSSCNVIYKSEHEMSEECSYSQIVYNERPAPVFLYIQMQLCSKESLKDWLCNNPNRNHSEILNIFEQIVDAVEYVHFRGLIHRDLKPSNIFFSLEGQVKVGDFGLVTSIKEYDGNQDDISNSLLQESYTNAVGTHLYMSPEQLEGSQYDYKVDIYSLGIIFFELLVAFKTEMERISVLTDLRKNIYPKDFTCKFYKECDLLNLMLASGPEMRPTASEVRSRLSLENVTVAT</sequence>
<keyword evidence="6 16" id="KW-0547">Nucleotide-binding</keyword>
<evidence type="ECO:0000313" key="20">
    <source>
        <dbReference type="EMBL" id="KAF2883027.1"/>
    </source>
</evidence>
<dbReference type="GO" id="GO:0005789">
    <property type="term" value="C:endoplasmic reticulum membrane"/>
    <property type="evidence" value="ECO:0007669"/>
    <property type="project" value="UniProtKB-SubCell"/>
</dbReference>
<evidence type="ECO:0000256" key="5">
    <source>
        <dbReference type="ARBA" id="ARBA00022679"/>
    </source>
</evidence>
<accession>A0A8K0CF72</accession>
<evidence type="ECO:0000259" key="19">
    <source>
        <dbReference type="PROSITE" id="PS50011"/>
    </source>
</evidence>
<feature type="binding site" evidence="16">
    <location>
        <position position="494"/>
    </location>
    <ligand>
        <name>ATP</name>
        <dbReference type="ChEBI" id="CHEBI:30616"/>
    </ligand>
</feature>
<dbReference type="GO" id="GO:0034976">
    <property type="term" value="P:response to endoplasmic reticulum stress"/>
    <property type="evidence" value="ECO:0007669"/>
    <property type="project" value="UniProtKB-ARBA"/>
</dbReference>
<feature type="chain" id="PRO_5035452825" description="non-specific serine/threonine protein kinase" evidence="18">
    <location>
        <begin position="25"/>
        <end position="843"/>
    </location>
</feature>
<reference evidence="20" key="1">
    <citation type="submission" date="2019-08" db="EMBL/GenBank/DDBJ databases">
        <title>The genome of the North American firefly Photinus pyralis.</title>
        <authorList>
            <consortium name="Photinus pyralis genome working group"/>
            <person name="Fallon T.R."/>
            <person name="Sander Lower S.E."/>
            <person name="Weng J.-K."/>
        </authorList>
    </citation>
    <scope>NUCLEOTIDE SEQUENCE</scope>
    <source>
        <strain evidence="20">TRF0915ILg1</strain>
        <tissue evidence="20">Whole body</tissue>
    </source>
</reference>
<comment type="similarity">
    <text evidence="14">Belongs to the protein kinase superfamily. Ser/Thr protein kinase family. GCN2 subfamily.</text>
</comment>
<dbReference type="GO" id="GO:0005634">
    <property type="term" value="C:nucleus"/>
    <property type="evidence" value="ECO:0007669"/>
    <property type="project" value="TreeGrafter"/>
</dbReference>
<dbReference type="InterPro" id="IPR011047">
    <property type="entry name" value="Quinoprotein_ADH-like_sf"/>
</dbReference>
<dbReference type="GO" id="GO:0005524">
    <property type="term" value="F:ATP binding"/>
    <property type="evidence" value="ECO:0007669"/>
    <property type="project" value="UniProtKB-UniRule"/>
</dbReference>
<dbReference type="InterPro" id="IPR050339">
    <property type="entry name" value="CC_SR_Kinase"/>
</dbReference>
<dbReference type="InterPro" id="IPR015943">
    <property type="entry name" value="WD40/YVTN_repeat-like_dom_sf"/>
</dbReference>
<dbReference type="PROSITE" id="PS00107">
    <property type="entry name" value="PROTEIN_KINASE_ATP"/>
    <property type="match status" value="1"/>
</dbReference>
<evidence type="ECO:0000256" key="18">
    <source>
        <dbReference type="SAM" id="SignalP"/>
    </source>
</evidence>
<name>A0A8K0CF72_IGNLU</name>
<dbReference type="PROSITE" id="PS50011">
    <property type="entry name" value="PROTEIN_KINASE_DOM"/>
    <property type="match status" value="1"/>
</dbReference>
<feature type="signal peptide" evidence="18">
    <location>
        <begin position="1"/>
        <end position="24"/>
    </location>
</feature>
<dbReference type="InterPro" id="IPR011009">
    <property type="entry name" value="Kinase-like_dom_sf"/>
</dbReference>
<dbReference type="InterPro" id="IPR018391">
    <property type="entry name" value="PQQ_b-propeller_rpt"/>
</dbReference>
<evidence type="ECO:0000256" key="4">
    <source>
        <dbReference type="ARBA" id="ARBA00022553"/>
    </source>
</evidence>
<evidence type="ECO:0000256" key="2">
    <source>
        <dbReference type="ARBA" id="ARBA00012513"/>
    </source>
</evidence>
<dbReference type="InterPro" id="IPR017441">
    <property type="entry name" value="Protein_kinase_ATP_BS"/>
</dbReference>
<dbReference type="InterPro" id="IPR008271">
    <property type="entry name" value="Ser/Thr_kinase_AS"/>
</dbReference>
<keyword evidence="8" id="KW-0256">Endoplasmic reticulum</keyword>
<dbReference type="Gene3D" id="2.130.10.10">
    <property type="entry name" value="YVTN repeat-like/Quinoprotein amine dehydrogenase"/>
    <property type="match status" value="1"/>
</dbReference>
<evidence type="ECO:0000256" key="10">
    <source>
        <dbReference type="ARBA" id="ARBA00022845"/>
    </source>
</evidence>
<dbReference type="Gene3D" id="3.30.200.20">
    <property type="entry name" value="Phosphorylase Kinase, domain 1"/>
    <property type="match status" value="1"/>
</dbReference>
<gene>
    <name evidence="20" type="ORF">ILUMI_23165</name>
</gene>
<feature type="region of interest" description="Disordered" evidence="17">
    <location>
        <begin position="576"/>
        <end position="595"/>
    </location>
</feature>
<dbReference type="InterPro" id="IPR000719">
    <property type="entry name" value="Prot_kinase_dom"/>
</dbReference>
<evidence type="ECO:0000256" key="3">
    <source>
        <dbReference type="ARBA" id="ARBA00022527"/>
    </source>
</evidence>
<comment type="caution">
    <text evidence="20">The sequence shown here is derived from an EMBL/GenBank/DDBJ whole genome shotgun (WGS) entry which is preliminary data.</text>
</comment>
<feature type="domain" description="Protein kinase" evidence="19">
    <location>
        <begin position="465"/>
        <end position="836"/>
    </location>
</feature>
<evidence type="ECO:0000256" key="14">
    <source>
        <dbReference type="ARBA" id="ARBA00037982"/>
    </source>
</evidence>
<keyword evidence="18" id="KW-0732">Signal</keyword>
<keyword evidence="4" id="KW-0597">Phosphoprotein</keyword>
<evidence type="ECO:0000256" key="12">
    <source>
        <dbReference type="ARBA" id="ARBA00023180"/>
    </source>
</evidence>
<dbReference type="PANTHER" id="PTHR11042:SF91">
    <property type="entry name" value="EUKARYOTIC TRANSLATION INITIATION FACTOR 2-ALPHA KINASE"/>
    <property type="match status" value="1"/>
</dbReference>
<dbReference type="SUPFAM" id="SSF56112">
    <property type="entry name" value="Protein kinase-like (PK-like)"/>
    <property type="match status" value="1"/>
</dbReference>
<dbReference type="SMART" id="SM00220">
    <property type="entry name" value="S_TKc"/>
    <property type="match status" value="1"/>
</dbReference>
<evidence type="ECO:0000256" key="6">
    <source>
        <dbReference type="ARBA" id="ARBA00022741"/>
    </source>
</evidence>
<keyword evidence="3" id="KW-0723">Serine/threonine-protein kinase</keyword>
<organism evidence="20 21">
    <name type="scientific">Ignelater luminosus</name>
    <name type="common">Cucubano</name>
    <name type="synonym">Pyrophorus luminosus</name>
    <dbReference type="NCBI Taxonomy" id="2038154"/>
    <lineage>
        <taxon>Eukaryota</taxon>
        <taxon>Metazoa</taxon>
        <taxon>Ecdysozoa</taxon>
        <taxon>Arthropoda</taxon>
        <taxon>Hexapoda</taxon>
        <taxon>Insecta</taxon>
        <taxon>Pterygota</taxon>
        <taxon>Neoptera</taxon>
        <taxon>Endopterygota</taxon>
        <taxon>Coleoptera</taxon>
        <taxon>Polyphaga</taxon>
        <taxon>Elateriformia</taxon>
        <taxon>Elateroidea</taxon>
        <taxon>Elateridae</taxon>
        <taxon>Agrypninae</taxon>
        <taxon>Pyrophorini</taxon>
        <taxon>Ignelater</taxon>
    </lineage>
</organism>
<keyword evidence="21" id="KW-1185">Reference proteome</keyword>
<evidence type="ECO:0000256" key="8">
    <source>
        <dbReference type="ARBA" id="ARBA00022824"/>
    </source>
</evidence>
<keyword evidence="11" id="KW-0346">Stress response</keyword>
<dbReference type="GO" id="GO:0006986">
    <property type="term" value="P:response to unfolded protein"/>
    <property type="evidence" value="ECO:0007669"/>
    <property type="project" value="UniProtKB-KW"/>
</dbReference>
<protein>
    <recommendedName>
        <fullName evidence="2">non-specific serine/threonine protein kinase</fullName>
        <ecNumber evidence="2">2.7.11.1</ecNumber>
    </recommendedName>
    <alternativeName>
        <fullName evidence="15">PRKR-like endoplasmic reticulum kinase</fullName>
    </alternativeName>
</protein>
<keyword evidence="5" id="KW-0808">Transferase</keyword>
<evidence type="ECO:0000256" key="17">
    <source>
        <dbReference type="SAM" id="MobiDB-lite"/>
    </source>
</evidence>
<dbReference type="Pfam" id="PF00069">
    <property type="entry name" value="Pkinase"/>
    <property type="match status" value="2"/>
</dbReference>